<dbReference type="AlphaFoldDB" id="A0AAV3ZII2"/>
<dbReference type="Proteomes" id="UP000735302">
    <property type="component" value="Unassembled WGS sequence"/>
</dbReference>
<reference evidence="1 2" key="1">
    <citation type="journal article" date="2021" name="Elife">
        <title>Chloroplast acquisition without the gene transfer in kleptoplastic sea slugs, Plakobranchus ocellatus.</title>
        <authorList>
            <person name="Maeda T."/>
            <person name="Takahashi S."/>
            <person name="Yoshida T."/>
            <person name="Shimamura S."/>
            <person name="Takaki Y."/>
            <person name="Nagai Y."/>
            <person name="Toyoda A."/>
            <person name="Suzuki Y."/>
            <person name="Arimoto A."/>
            <person name="Ishii H."/>
            <person name="Satoh N."/>
            <person name="Nishiyama T."/>
            <person name="Hasebe M."/>
            <person name="Maruyama T."/>
            <person name="Minagawa J."/>
            <person name="Obokata J."/>
            <person name="Shigenobu S."/>
        </authorList>
    </citation>
    <scope>NUCLEOTIDE SEQUENCE [LARGE SCALE GENOMIC DNA]</scope>
</reference>
<gene>
    <name evidence="1" type="ORF">PoB_002084700</name>
</gene>
<name>A0AAV3ZII2_9GAST</name>
<sequence length="212" mass="23152">MRFQEKSAPAVSAYPILLNSRLFLLSQSAGDKVHIRSGSYVKASPQKGDLKLSGPLSGQGTGIESATEGSCGSKGGFTIHCATDTFSLSTKTCRCLDIYLTRPIPKDIRLNGKIERLRRAKENAVNSALTNVTFIQELMCGGLNQVPNQRFHSCAKCKGQKLNVSTKGLRLRISHLRDAKTPDSTSRINVQSLLEPIARFTEREDNPCGQLT</sequence>
<accession>A0AAV3ZII2</accession>
<organism evidence="1 2">
    <name type="scientific">Plakobranchus ocellatus</name>
    <dbReference type="NCBI Taxonomy" id="259542"/>
    <lineage>
        <taxon>Eukaryota</taxon>
        <taxon>Metazoa</taxon>
        <taxon>Spiralia</taxon>
        <taxon>Lophotrochozoa</taxon>
        <taxon>Mollusca</taxon>
        <taxon>Gastropoda</taxon>
        <taxon>Heterobranchia</taxon>
        <taxon>Euthyneura</taxon>
        <taxon>Panpulmonata</taxon>
        <taxon>Sacoglossa</taxon>
        <taxon>Placobranchoidea</taxon>
        <taxon>Plakobranchidae</taxon>
        <taxon>Plakobranchus</taxon>
    </lineage>
</organism>
<evidence type="ECO:0000313" key="2">
    <source>
        <dbReference type="Proteomes" id="UP000735302"/>
    </source>
</evidence>
<protein>
    <submittedName>
        <fullName evidence="1">Uncharacterized protein</fullName>
    </submittedName>
</protein>
<evidence type="ECO:0000313" key="1">
    <source>
        <dbReference type="EMBL" id="GFN94341.1"/>
    </source>
</evidence>
<comment type="caution">
    <text evidence="1">The sequence shown here is derived from an EMBL/GenBank/DDBJ whole genome shotgun (WGS) entry which is preliminary data.</text>
</comment>
<dbReference type="EMBL" id="BLXT01002434">
    <property type="protein sequence ID" value="GFN94341.1"/>
    <property type="molecule type" value="Genomic_DNA"/>
</dbReference>
<proteinExistence type="predicted"/>
<keyword evidence="2" id="KW-1185">Reference proteome</keyword>